<dbReference type="EMBL" id="UINC01070983">
    <property type="protein sequence ID" value="SVC05554.1"/>
    <property type="molecule type" value="Genomic_DNA"/>
</dbReference>
<evidence type="ECO:0000256" key="1">
    <source>
        <dbReference type="SAM" id="MobiDB-lite"/>
    </source>
</evidence>
<protein>
    <submittedName>
        <fullName evidence="2">Uncharacterized protein</fullName>
    </submittedName>
</protein>
<feature type="non-terminal residue" evidence="2">
    <location>
        <position position="1"/>
    </location>
</feature>
<gene>
    <name evidence="2" type="ORF">METZ01_LOCUS258408</name>
</gene>
<feature type="region of interest" description="Disordered" evidence="1">
    <location>
        <begin position="1"/>
        <end position="27"/>
    </location>
</feature>
<name>A0A382J0E1_9ZZZZ</name>
<reference evidence="2" key="1">
    <citation type="submission" date="2018-05" db="EMBL/GenBank/DDBJ databases">
        <authorList>
            <person name="Lanie J.A."/>
            <person name="Ng W.-L."/>
            <person name="Kazmierczak K.M."/>
            <person name="Andrzejewski T.M."/>
            <person name="Davidsen T.M."/>
            <person name="Wayne K.J."/>
            <person name="Tettelin H."/>
            <person name="Glass J.I."/>
            <person name="Rusch D."/>
            <person name="Podicherti R."/>
            <person name="Tsui H.-C.T."/>
            <person name="Winkler M.E."/>
        </authorList>
    </citation>
    <scope>NUCLEOTIDE SEQUENCE</scope>
</reference>
<feature type="non-terminal residue" evidence="2">
    <location>
        <position position="27"/>
    </location>
</feature>
<accession>A0A382J0E1</accession>
<sequence length="27" mass="2926">VTSDGATSGDRRPPRQADLLRWAEALS</sequence>
<evidence type="ECO:0000313" key="2">
    <source>
        <dbReference type="EMBL" id="SVC05554.1"/>
    </source>
</evidence>
<dbReference type="AlphaFoldDB" id="A0A382J0E1"/>
<proteinExistence type="predicted"/>
<organism evidence="2">
    <name type="scientific">marine metagenome</name>
    <dbReference type="NCBI Taxonomy" id="408172"/>
    <lineage>
        <taxon>unclassified sequences</taxon>
        <taxon>metagenomes</taxon>
        <taxon>ecological metagenomes</taxon>
    </lineage>
</organism>